<evidence type="ECO:0000256" key="1">
    <source>
        <dbReference type="SAM" id="MobiDB-lite"/>
    </source>
</evidence>
<gene>
    <name evidence="2" type="ORF">LWI29_023375</name>
</gene>
<proteinExistence type="predicted"/>
<sequence length="255" mass="29025">MEGGRNDEISEGGRNENDNKGTENRAYSDLQEAAAKGDWGKAEEIFKGNPEYVGDKHLDVRDATLQAAVLAGHSDFVEKLLRSSYMKKEDLERNIGGVNTAFSLAAMLGNIEVVLMMLEKNKDLVNIRNEHGRLPVQIAASVRHEKIVKCLYNPKKDKDHLNEEYHHLNDEDRILLFLTLIDNDIYDVAQSMVEEFPSLAVSRENKTDGIGETALHALARKPLMTLNQLSNKQGILKRFCYWCWSFLPFHRAFDY</sequence>
<protein>
    <submittedName>
        <fullName evidence="2">Uncharacterized protein</fullName>
    </submittedName>
</protein>
<dbReference type="PANTHER" id="PTHR24121">
    <property type="entry name" value="NO MECHANORECEPTOR POTENTIAL C, ISOFORM D-RELATED"/>
    <property type="match status" value="1"/>
</dbReference>
<dbReference type="SMART" id="SM00248">
    <property type="entry name" value="ANK"/>
    <property type="match status" value="2"/>
</dbReference>
<dbReference type="PANTHER" id="PTHR24121:SF21">
    <property type="entry name" value="ANKYRIN REPEAT FAMILY PROTEIN"/>
    <property type="match status" value="1"/>
</dbReference>
<dbReference type="InterPro" id="IPR036770">
    <property type="entry name" value="Ankyrin_rpt-contain_sf"/>
</dbReference>
<dbReference type="SUPFAM" id="SSF48403">
    <property type="entry name" value="Ankyrin repeat"/>
    <property type="match status" value="1"/>
</dbReference>
<name>A0AA39V8T1_ACESA</name>
<feature type="compositionally biased region" description="Basic and acidic residues" evidence="1">
    <location>
        <begin position="1"/>
        <end position="23"/>
    </location>
</feature>
<reference evidence="2" key="2">
    <citation type="submission" date="2023-06" db="EMBL/GenBank/DDBJ databases">
        <authorList>
            <person name="Swenson N.G."/>
            <person name="Wegrzyn J.L."/>
            <person name="Mcevoy S.L."/>
        </authorList>
    </citation>
    <scope>NUCLEOTIDE SEQUENCE</scope>
    <source>
        <strain evidence="2">NS2018</strain>
        <tissue evidence="2">Leaf</tissue>
    </source>
</reference>
<dbReference type="Proteomes" id="UP001168877">
    <property type="component" value="Unassembled WGS sequence"/>
</dbReference>
<evidence type="ECO:0000313" key="2">
    <source>
        <dbReference type="EMBL" id="KAK0579249.1"/>
    </source>
</evidence>
<dbReference type="InterPro" id="IPR002110">
    <property type="entry name" value="Ankyrin_rpt"/>
</dbReference>
<dbReference type="Pfam" id="PF12796">
    <property type="entry name" value="Ank_2"/>
    <property type="match status" value="1"/>
</dbReference>
<comment type="caution">
    <text evidence="2">The sequence shown here is derived from an EMBL/GenBank/DDBJ whole genome shotgun (WGS) entry which is preliminary data.</text>
</comment>
<organism evidence="2 3">
    <name type="scientific">Acer saccharum</name>
    <name type="common">Sugar maple</name>
    <dbReference type="NCBI Taxonomy" id="4024"/>
    <lineage>
        <taxon>Eukaryota</taxon>
        <taxon>Viridiplantae</taxon>
        <taxon>Streptophyta</taxon>
        <taxon>Embryophyta</taxon>
        <taxon>Tracheophyta</taxon>
        <taxon>Spermatophyta</taxon>
        <taxon>Magnoliopsida</taxon>
        <taxon>eudicotyledons</taxon>
        <taxon>Gunneridae</taxon>
        <taxon>Pentapetalae</taxon>
        <taxon>rosids</taxon>
        <taxon>malvids</taxon>
        <taxon>Sapindales</taxon>
        <taxon>Sapindaceae</taxon>
        <taxon>Hippocastanoideae</taxon>
        <taxon>Acereae</taxon>
        <taxon>Acer</taxon>
    </lineage>
</organism>
<keyword evidence="3" id="KW-1185">Reference proteome</keyword>
<dbReference type="EMBL" id="JAUESC010000385">
    <property type="protein sequence ID" value="KAK0579249.1"/>
    <property type="molecule type" value="Genomic_DNA"/>
</dbReference>
<reference evidence="2" key="1">
    <citation type="journal article" date="2022" name="Plant J.">
        <title>Strategies of tolerance reflected in two North American maple genomes.</title>
        <authorList>
            <person name="McEvoy S.L."/>
            <person name="Sezen U.U."/>
            <person name="Trouern-Trend A."/>
            <person name="McMahon S.M."/>
            <person name="Schaberg P.G."/>
            <person name="Yang J."/>
            <person name="Wegrzyn J.L."/>
            <person name="Swenson N.G."/>
        </authorList>
    </citation>
    <scope>NUCLEOTIDE SEQUENCE</scope>
    <source>
        <strain evidence="2">NS2018</strain>
    </source>
</reference>
<accession>A0AA39V8T1</accession>
<dbReference type="AlphaFoldDB" id="A0AA39V8T1"/>
<dbReference type="Gene3D" id="1.25.40.20">
    <property type="entry name" value="Ankyrin repeat-containing domain"/>
    <property type="match status" value="1"/>
</dbReference>
<feature type="region of interest" description="Disordered" evidence="1">
    <location>
        <begin position="1"/>
        <end position="35"/>
    </location>
</feature>
<evidence type="ECO:0000313" key="3">
    <source>
        <dbReference type="Proteomes" id="UP001168877"/>
    </source>
</evidence>